<dbReference type="InterPro" id="IPR000515">
    <property type="entry name" value="MetI-like"/>
</dbReference>
<dbReference type="PROSITE" id="PS50928">
    <property type="entry name" value="ABC_TM1"/>
    <property type="match status" value="1"/>
</dbReference>
<evidence type="ECO:0000256" key="4">
    <source>
        <dbReference type="ARBA" id="ARBA00022692"/>
    </source>
</evidence>
<feature type="transmembrane region" description="Helical" evidence="7">
    <location>
        <begin position="100"/>
        <end position="121"/>
    </location>
</feature>
<accession>A0A1G7MM10</accession>
<evidence type="ECO:0000313" key="10">
    <source>
        <dbReference type="Proteomes" id="UP000198972"/>
    </source>
</evidence>
<evidence type="ECO:0000256" key="7">
    <source>
        <dbReference type="RuleBase" id="RU363032"/>
    </source>
</evidence>
<evidence type="ECO:0000256" key="6">
    <source>
        <dbReference type="ARBA" id="ARBA00023136"/>
    </source>
</evidence>
<dbReference type="Pfam" id="PF00528">
    <property type="entry name" value="BPD_transp_1"/>
    <property type="match status" value="1"/>
</dbReference>
<dbReference type="SUPFAM" id="SSF161098">
    <property type="entry name" value="MetI-like"/>
    <property type="match status" value="1"/>
</dbReference>
<dbReference type="OrthoDB" id="24153at2"/>
<comment type="subcellular location">
    <subcellularLocation>
        <location evidence="1 7">Cell membrane</location>
        <topology evidence="1 7">Multi-pass membrane protein</topology>
    </subcellularLocation>
</comment>
<evidence type="ECO:0000313" key="9">
    <source>
        <dbReference type="EMBL" id="SDF62835.1"/>
    </source>
</evidence>
<dbReference type="PANTHER" id="PTHR43163">
    <property type="entry name" value="DIPEPTIDE TRANSPORT SYSTEM PERMEASE PROTEIN DPPB-RELATED"/>
    <property type="match status" value="1"/>
</dbReference>
<feature type="transmembrane region" description="Helical" evidence="7">
    <location>
        <begin position="133"/>
        <end position="154"/>
    </location>
</feature>
<dbReference type="STRING" id="670482.SAMN04488542_11418"/>
<keyword evidence="10" id="KW-1185">Reference proteome</keyword>
<dbReference type="EMBL" id="FNBG01000014">
    <property type="protein sequence ID" value="SDF62835.1"/>
    <property type="molecule type" value="Genomic_DNA"/>
</dbReference>
<sequence>MGRYIFKRLALAAITILIILMVLFLMLEYMPGSPFNDEKITAAQRAVLDAKYGLDQPVFFRFIDYVKSMLTGDFGVSYVIQKNMPISTMLEARLPVTIQIGAQAILLGTLIGLILGIIAALRHNSIIDTLTTFISVIGVSFPSYVFALALSFFLGSKLHWFPILYSPAKPIVSSILPTIALSMFTIATVARFARSEMIEVLNSDYILLSESKGVTKRRLIFIHALRNALIPIITVLAPLVVTLMTGSLVIEQIFSIPGIGSLLVTAIQINDYNVILAVTFIYSIMFVGIMLLVDILYGIIDPRIRLAKGEKHG</sequence>
<evidence type="ECO:0000256" key="1">
    <source>
        <dbReference type="ARBA" id="ARBA00004651"/>
    </source>
</evidence>
<evidence type="ECO:0000256" key="2">
    <source>
        <dbReference type="ARBA" id="ARBA00022448"/>
    </source>
</evidence>
<dbReference type="Gene3D" id="1.10.3720.10">
    <property type="entry name" value="MetI-like"/>
    <property type="match status" value="1"/>
</dbReference>
<gene>
    <name evidence="9" type="ORF">SAMN04488542_11418</name>
</gene>
<dbReference type="GO" id="GO:0055085">
    <property type="term" value="P:transmembrane transport"/>
    <property type="evidence" value="ECO:0007669"/>
    <property type="project" value="InterPro"/>
</dbReference>
<evidence type="ECO:0000259" key="8">
    <source>
        <dbReference type="PROSITE" id="PS50928"/>
    </source>
</evidence>
<dbReference type="CDD" id="cd06261">
    <property type="entry name" value="TM_PBP2"/>
    <property type="match status" value="1"/>
</dbReference>
<keyword evidence="4 7" id="KW-0812">Transmembrane</keyword>
<keyword evidence="5 7" id="KW-1133">Transmembrane helix</keyword>
<organism evidence="9 10">
    <name type="scientific">Fontibacillus panacisegetis</name>
    <dbReference type="NCBI Taxonomy" id="670482"/>
    <lineage>
        <taxon>Bacteria</taxon>
        <taxon>Bacillati</taxon>
        <taxon>Bacillota</taxon>
        <taxon>Bacilli</taxon>
        <taxon>Bacillales</taxon>
        <taxon>Paenibacillaceae</taxon>
        <taxon>Fontibacillus</taxon>
    </lineage>
</organism>
<name>A0A1G7MM10_9BACL</name>
<feature type="transmembrane region" description="Helical" evidence="7">
    <location>
        <begin position="174"/>
        <end position="193"/>
    </location>
</feature>
<dbReference type="RefSeq" id="WP_091230848.1">
    <property type="nucleotide sequence ID" value="NZ_FNBG01000014.1"/>
</dbReference>
<comment type="similarity">
    <text evidence="7">Belongs to the binding-protein-dependent transport system permease family.</text>
</comment>
<feature type="transmembrane region" description="Helical" evidence="7">
    <location>
        <begin position="228"/>
        <end position="254"/>
    </location>
</feature>
<evidence type="ECO:0000256" key="5">
    <source>
        <dbReference type="ARBA" id="ARBA00022989"/>
    </source>
</evidence>
<proteinExistence type="inferred from homology"/>
<keyword evidence="6 7" id="KW-0472">Membrane</keyword>
<reference evidence="9 10" key="1">
    <citation type="submission" date="2016-10" db="EMBL/GenBank/DDBJ databases">
        <authorList>
            <person name="de Groot N.N."/>
        </authorList>
    </citation>
    <scope>NUCLEOTIDE SEQUENCE [LARGE SCALE GENOMIC DNA]</scope>
    <source>
        <strain evidence="9 10">DSM 28129</strain>
    </source>
</reference>
<dbReference type="PANTHER" id="PTHR43163:SF6">
    <property type="entry name" value="DIPEPTIDE TRANSPORT SYSTEM PERMEASE PROTEIN DPPB-RELATED"/>
    <property type="match status" value="1"/>
</dbReference>
<feature type="domain" description="ABC transmembrane type-1" evidence="8">
    <location>
        <begin position="94"/>
        <end position="293"/>
    </location>
</feature>
<dbReference type="InterPro" id="IPR035906">
    <property type="entry name" value="MetI-like_sf"/>
</dbReference>
<dbReference type="AlphaFoldDB" id="A0A1G7MM10"/>
<keyword evidence="3" id="KW-1003">Cell membrane</keyword>
<evidence type="ECO:0000256" key="3">
    <source>
        <dbReference type="ARBA" id="ARBA00022475"/>
    </source>
</evidence>
<keyword evidence="2 7" id="KW-0813">Transport</keyword>
<feature type="transmembrane region" description="Helical" evidence="7">
    <location>
        <begin position="274"/>
        <end position="300"/>
    </location>
</feature>
<feature type="transmembrane region" description="Helical" evidence="7">
    <location>
        <begin position="9"/>
        <end position="27"/>
    </location>
</feature>
<dbReference type="GO" id="GO:0005886">
    <property type="term" value="C:plasma membrane"/>
    <property type="evidence" value="ECO:0007669"/>
    <property type="project" value="UniProtKB-SubCell"/>
</dbReference>
<dbReference type="Proteomes" id="UP000198972">
    <property type="component" value="Unassembled WGS sequence"/>
</dbReference>
<protein>
    <submittedName>
        <fullName evidence="9">Oligopeptide transport system permease protein</fullName>
    </submittedName>
</protein>
<dbReference type="Pfam" id="PF19300">
    <property type="entry name" value="BPD_transp_1_N"/>
    <property type="match status" value="1"/>
</dbReference>
<dbReference type="InterPro" id="IPR045621">
    <property type="entry name" value="BPD_transp_1_N"/>
</dbReference>